<protein>
    <submittedName>
        <fullName evidence="1">Uncharacterized protein</fullName>
    </submittedName>
</protein>
<dbReference type="AlphaFoldDB" id="A0A0J0YU18"/>
<dbReference type="STRING" id="1470200.PL75_01190"/>
<evidence type="ECO:0000313" key="1">
    <source>
        <dbReference type="EMBL" id="KLT73596.1"/>
    </source>
</evidence>
<dbReference type="Proteomes" id="UP000036027">
    <property type="component" value="Unassembled WGS sequence"/>
</dbReference>
<dbReference type="EMBL" id="JTDO01000002">
    <property type="protein sequence ID" value="KLT73596.1"/>
    <property type="molecule type" value="Genomic_DNA"/>
</dbReference>
<accession>A0A0J0YU18</accession>
<keyword evidence="2" id="KW-1185">Reference proteome</keyword>
<organism evidence="1 2">
    <name type="scientific">Neisseria arctica</name>
    <dbReference type="NCBI Taxonomy" id="1470200"/>
    <lineage>
        <taxon>Bacteria</taxon>
        <taxon>Pseudomonadati</taxon>
        <taxon>Pseudomonadota</taxon>
        <taxon>Betaproteobacteria</taxon>
        <taxon>Neisseriales</taxon>
        <taxon>Neisseriaceae</taxon>
        <taxon>Neisseria</taxon>
    </lineage>
</organism>
<sequence>MKHYRPYTQIAVDINHALKSRKLTLRECVNLYNQTYSEDIAMGKKVPLNKDFIQRLKSGRCKIVGLRVLELCAFLDVDPYESEKSELIAREFKELERLIQQHPELEKHLVNLVRNISNLAKSNFSKH</sequence>
<gene>
    <name evidence="1" type="ORF">PL75_01190</name>
</gene>
<reference evidence="1 2" key="1">
    <citation type="submission" date="2014-11" db="EMBL/GenBank/DDBJ databases">
        <title>Genome of a novel goose pathogen.</title>
        <authorList>
            <person name="Hansen C.M."/>
            <person name="Hueffer K."/>
            <person name="Choi S.C."/>
        </authorList>
    </citation>
    <scope>NUCLEOTIDE SEQUENCE [LARGE SCALE GENOMIC DNA]</scope>
    <source>
        <strain evidence="1 2">KH1503</strain>
    </source>
</reference>
<comment type="caution">
    <text evidence="1">The sequence shown here is derived from an EMBL/GenBank/DDBJ whole genome shotgun (WGS) entry which is preliminary data.</text>
</comment>
<dbReference type="PATRIC" id="fig|1470200.3.peg.1030"/>
<name>A0A0J0YU18_9NEIS</name>
<evidence type="ECO:0000313" key="2">
    <source>
        <dbReference type="Proteomes" id="UP000036027"/>
    </source>
</evidence>
<proteinExistence type="predicted"/>